<evidence type="ECO:0000313" key="4">
    <source>
        <dbReference type="Proteomes" id="UP000522262"/>
    </source>
</evidence>
<dbReference type="Pfam" id="PF08242">
    <property type="entry name" value="Methyltransf_12"/>
    <property type="match status" value="1"/>
</dbReference>
<dbReference type="InterPro" id="IPR013217">
    <property type="entry name" value="Methyltransf_12"/>
</dbReference>
<dbReference type="SUPFAM" id="SSF53335">
    <property type="entry name" value="S-adenosyl-L-methionine-dependent methyltransferases"/>
    <property type="match status" value="1"/>
</dbReference>
<protein>
    <submittedName>
        <fullName evidence="3">Polyketide synthase</fullName>
    </submittedName>
</protein>
<dbReference type="AlphaFoldDB" id="A0A8H5N1H7"/>
<gene>
    <name evidence="3" type="ORF">FMEXI_4500</name>
</gene>
<dbReference type="EMBL" id="JAAOAM010000094">
    <property type="protein sequence ID" value="KAF5548829.1"/>
    <property type="molecule type" value="Genomic_DNA"/>
</dbReference>
<dbReference type="InterPro" id="IPR050444">
    <property type="entry name" value="Polyketide_Synthase"/>
</dbReference>
<evidence type="ECO:0000256" key="1">
    <source>
        <dbReference type="ARBA" id="ARBA00022679"/>
    </source>
</evidence>
<organism evidence="3 4">
    <name type="scientific">Fusarium mexicanum</name>
    <dbReference type="NCBI Taxonomy" id="751941"/>
    <lineage>
        <taxon>Eukaryota</taxon>
        <taxon>Fungi</taxon>
        <taxon>Dikarya</taxon>
        <taxon>Ascomycota</taxon>
        <taxon>Pezizomycotina</taxon>
        <taxon>Sordariomycetes</taxon>
        <taxon>Hypocreomycetidae</taxon>
        <taxon>Hypocreales</taxon>
        <taxon>Nectriaceae</taxon>
        <taxon>Fusarium</taxon>
        <taxon>Fusarium fujikuroi species complex</taxon>
    </lineage>
</organism>
<dbReference type="GO" id="GO:0016740">
    <property type="term" value="F:transferase activity"/>
    <property type="evidence" value="ECO:0007669"/>
    <property type="project" value="UniProtKB-KW"/>
</dbReference>
<dbReference type="Proteomes" id="UP000522262">
    <property type="component" value="Unassembled WGS sequence"/>
</dbReference>
<evidence type="ECO:0000259" key="2">
    <source>
        <dbReference type="PROSITE" id="PS50181"/>
    </source>
</evidence>
<dbReference type="PANTHER" id="PTHR45681">
    <property type="entry name" value="POLYKETIDE SYNTHASE 44-RELATED"/>
    <property type="match status" value="1"/>
</dbReference>
<accession>A0A8H5N1H7</accession>
<name>A0A8H5N1H7_9HYPO</name>
<evidence type="ECO:0000313" key="3">
    <source>
        <dbReference type="EMBL" id="KAF5548829.1"/>
    </source>
</evidence>
<keyword evidence="4" id="KW-1185">Reference proteome</keyword>
<proteinExistence type="predicted"/>
<dbReference type="PROSITE" id="PS50181">
    <property type="entry name" value="FBOX"/>
    <property type="match status" value="1"/>
</dbReference>
<comment type="caution">
    <text evidence="3">The sequence shown here is derived from an EMBL/GenBank/DDBJ whole genome shotgun (WGS) entry which is preliminary data.</text>
</comment>
<reference evidence="3 4" key="1">
    <citation type="submission" date="2020-05" db="EMBL/GenBank/DDBJ databases">
        <title>Identification and distribution of gene clusters putatively required for synthesis of sphingolipid metabolism inhibitors in phylogenetically diverse species of the filamentous fungus Fusarium.</title>
        <authorList>
            <person name="Kim H.-S."/>
            <person name="Busman M."/>
            <person name="Brown D.W."/>
            <person name="Divon H."/>
            <person name="Uhlig S."/>
            <person name="Proctor R.H."/>
        </authorList>
    </citation>
    <scope>NUCLEOTIDE SEQUENCE [LARGE SCALE GENOMIC DNA]</scope>
    <source>
        <strain evidence="3 4">NRRL 53147</strain>
    </source>
</reference>
<dbReference type="Gene3D" id="3.40.50.150">
    <property type="entry name" value="Vaccinia Virus protein VP39"/>
    <property type="match status" value="1"/>
</dbReference>
<dbReference type="InterPro" id="IPR029063">
    <property type="entry name" value="SAM-dependent_MTases_sf"/>
</dbReference>
<dbReference type="CDD" id="cd02440">
    <property type="entry name" value="AdoMet_MTases"/>
    <property type="match status" value="1"/>
</dbReference>
<sequence>MSIVQPIIRDQLVTHDDDDWDSVYHVEWEPDANFFTGSELRPRTPLCKATADHQITLARAAALIIRASLNNIPLDIPDFDPSKLTGFRKQLYQWMQAYNSSQASKLVLGDVTMTVTIEILSSLTRMGVEGEILAKFGPNLGAILQGTIDPMPLLLESHRFSRMQDGIELMQKMRSHLKQYLSSYATKKQVLNVLEVGASTSNNTEIIFEALREQKDVSYTLTDSSLSVLEQTKSSITKDFLKLKSFDINRDAIEQGFSPNTYDLILVNNILHTANSLTETLANLRKLLVPGGVLAMVGVSDISPAYSLILGMNENMWSDERCEQLPCPSNEAWNKLLQGTQFSGLEPATKTFDYIGQSCYCVISTAIASTQRLMVNILPGSQGSMFGFADQLASALAELGTASTITPTRLDSISSRFVYVVLDDGSSSLSEYETLHKANSVLWINIPAGFSAQRDMNIISRFARDAQKDNETFKLVKLDVKQEYPEYADLLKVIMRIIQVSFQEDRGSRMELETITLPVPIQTVREPFYLSIHPLSTIRTGTAPKTINPYAAQLVSVPYQPPTPKPAYFIHYPRMHYRDIIAEPSAPPPGTSELDIYFARRYGLKPGTDWTRLPEDLEKIRRKCSYVRTKWYFPMLENLGPVPEGLTDPLGTTSADLNLFEKLPSDVMDSILRLLDVESFLRFRNVNAKAHSLTETVLDCKEVMVHGSAAVVSLVRTGLSPYVTIRDIYSVLTSPKCGFCSRYGSLIFLPTCTRTCHKCLQTSPRMAVIGTEEILPYYGRFSIYGIDDNRPRLIEKIDRSSMRSLKVRNHIHPGRMLKNTRAVLVDDVFSHPTLGIDTSDPVKELFYGEMLHYRTAATIHFPFFNTSTGEIEQGCSCRGCHEAFENRHVQANGSLGDGRINADAEKRDRCYSHKDFQEHYETCEHAKKIWKNRFANLGPESWFAANGGMHWGISERVEYCRRFVDDMPILNNEAF</sequence>
<dbReference type="PANTHER" id="PTHR45681:SF6">
    <property type="entry name" value="POLYKETIDE SYNTHASE 37"/>
    <property type="match status" value="1"/>
</dbReference>
<keyword evidence="1" id="KW-0808">Transferase</keyword>
<dbReference type="InterPro" id="IPR001810">
    <property type="entry name" value="F-box_dom"/>
</dbReference>
<feature type="domain" description="F-box" evidence="2">
    <location>
        <begin position="657"/>
        <end position="699"/>
    </location>
</feature>